<organism evidence="2 4">
    <name type="scientific">Uruburuella suis</name>
    <dbReference type="NCBI Taxonomy" id="252130"/>
    <lineage>
        <taxon>Bacteria</taxon>
        <taxon>Pseudomonadati</taxon>
        <taxon>Pseudomonadota</taxon>
        <taxon>Betaproteobacteria</taxon>
        <taxon>Neisseriales</taxon>
        <taxon>Neisseriaceae</taxon>
        <taxon>Uruburuella</taxon>
    </lineage>
</organism>
<dbReference type="RefSeq" id="WP_132953931.1">
    <property type="nucleotide sequence ID" value="NZ_CP091507.1"/>
</dbReference>
<evidence type="ECO:0000313" key="3">
    <source>
        <dbReference type="Proteomes" id="UP000294721"/>
    </source>
</evidence>
<proteinExistence type="predicted"/>
<gene>
    <name evidence="1" type="ORF">EV680_11454</name>
    <name evidence="2" type="ORF">LVJ78_09720</name>
</gene>
<dbReference type="Proteomes" id="UP000294721">
    <property type="component" value="Unassembled WGS sequence"/>
</dbReference>
<dbReference type="Proteomes" id="UP000829756">
    <property type="component" value="Chromosome"/>
</dbReference>
<protein>
    <submittedName>
        <fullName evidence="2">Uncharacterized protein</fullName>
    </submittedName>
</protein>
<sequence length="146" mass="16016">MSKLSPKQKILIAVLLLVFAGVKIAALLWWQKQQPALTVLSAAECNVHAGCALPNGAVVKFSDTVQAKAPFDIEVRGVAADVAEVYVSFTMQDMDMGFNRYKLLRQGDGTWRAAQIRLPICVQNRHDYLADIHIGGKVFQAAFTAQ</sequence>
<dbReference type="KEGG" id="usu:LVJ78_09720"/>
<name>A0AAE9GU02_9NEIS</name>
<accession>A0AAE9GU02</accession>
<dbReference type="AlphaFoldDB" id="A0AAE9GU02"/>
<dbReference type="EMBL" id="CP091507">
    <property type="protein sequence ID" value="UOO78964.1"/>
    <property type="molecule type" value="Genomic_DNA"/>
</dbReference>
<reference evidence="1 3" key="1">
    <citation type="submission" date="2019-03" db="EMBL/GenBank/DDBJ databases">
        <title>Genomic Encyclopedia of Type Strains, Phase IV (KMG-IV): sequencing the most valuable type-strain genomes for metagenomic binning, comparative biology and taxonomic classification.</title>
        <authorList>
            <person name="Goeker M."/>
        </authorList>
    </citation>
    <scope>NUCLEOTIDE SEQUENCE [LARGE SCALE GENOMIC DNA]</scope>
    <source>
        <strain evidence="1 3">DSM 17474</strain>
    </source>
</reference>
<evidence type="ECO:0000313" key="2">
    <source>
        <dbReference type="EMBL" id="UOO78964.1"/>
    </source>
</evidence>
<reference evidence="2" key="2">
    <citation type="submission" date="2021-12" db="EMBL/GenBank/DDBJ databases">
        <authorList>
            <person name="Veyrier F.J."/>
        </authorList>
    </citation>
    <scope>NUCLEOTIDE SEQUENCE</scope>
    <source>
        <strain evidence="2">1258/02</strain>
    </source>
</reference>
<evidence type="ECO:0000313" key="4">
    <source>
        <dbReference type="Proteomes" id="UP000829756"/>
    </source>
</evidence>
<keyword evidence="3" id="KW-1185">Reference proteome</keyword>
<evidence type="ECO:0000313" key="1">
    <source>
        <dbReference type="EMBL" id="TCP06063.1"/>
    </source>
</evidence>
<reference evidence="2" key="3">
    <citation type="journal article" date="2022" name="Res Sq">
        <title>Evolution of multicellular longitudinally dividing oral cavity symbionts (Neisseriaceae).</title>
        <authorList>
            <person name="Nyongesa S."/>
            <person name="Weber P."/>
            <person name="Bernet E."/>
            <person name="Pullido F."/>
            <person name="Nieckarz M."/>
            <person name="Delaby M."/>
            <person name="Nieves C."/>
            <person name="Viehboeck T."/>
            <person name="Krause N."/>
            <person name="Rivera-Millot A."/>
            <person name="Nakamura A."/>
            <person name="Vischer N."/>
            <person name="VanNieuwenhze M."/>
            <person name="Brun Y."/>
            <person name="Cava F."/>
            <person name="Bulgheresi S."/>
            <person name="Veyrier F."/>
        </authorList>
    </citation>
    <scope>NUCLEOTIDE SEQUENCE</scope>
    <source>
        <strain evidence="2">1258/02</strain>
    </source>
</reference>
<dbReference type="EMBL" id="SLXE01000014">
    <property type="protein sequence ID" value="TCP06063.1"/>
    <property type="molecule type" value="Genomic_DNA"/>
</dbReference>